<name>A8ZW10_DESOH</name>
<proteinExistence type="predicted"/>
<dbReference type="RefSeq" id="WP_012175856.1">
    <property type="nucleotide sequence ID" value="NC_009943.1"/>
</dbReference>
<dbReference type="eggNOG" id="ENOG502ZJ0H">
    <property type="taxonomic scope" value="Bacteria"/>
</dbReference>
<dbReference type="STRING" id="96561.Dole_2440"/>
<dbReference type="KEGG" id="dol:Dole_2440"/>
<evidence type="ECO:0000313" key="2">
    <source>
        <dbReference type="EMBL" id="ABW68244.1"/>
    </source>
</evidence>
<evidence type="ECO:0000256" key="1">
    <source>
        <dbReference type="SAM" id="Phobius"/>
    </source>
</evidence>
<keyword evidence="1" id="KW-1133">Transmembrane helix</keyword>
<accession>A8ZW10</accession>
<protein>
    <submittedName>
        <fullName evidence="2">Uncharacterized protein</fullName>
    </submittedName>
</protein>
<feature type="transmembrane region" description="Helical" evidence="1">
    <location>
        <begin position="12"/>
        <end position="33"/>
    </location>
</feature>
<organism evidence="2 3">
    <name type="scientific">Desulfosudis oleivorans (strain DSM 6200 / JCM 39069 / Hxd3)</name>
    <name type="common">Desulfococcus oleovorans</name>
    <dbReference type="NCBI Taxonomy" id="96561"/>
    <lineage>
        <taxon>Bacteria</taxon>
        <taxon>Pseudomonadati</taxon>
        <taxon>Thermodesulfobacteriota</taxon>
        <taxon>Desulfobacteria</taxon>
        <taxon>Desulfobacterales</taxon>
        <taxon>Desulfosudaceae</taxon>
        <taxon>Desulfosudis</taxon>
    </lineage>
</organism>
<keyword evidence="1" id="KW-0472">Membrane</keyword>
<gene>
    <name evidence="2" type="ordered locus">Dole_2440</name>
</gene>
<sequence length="260" mass="28998">MSNNEKPARASNIRIPVLAAVLLAALAAGIFFWHTTRSGTSSPPVPAETASRAILPMDQAPEVLDYNDLDDNDTLAGEMDRRKEKYGLDTGVDLVAREDEAVKVGDQTVAMRTIAEDADIDRGKVVESDLAGTGRIDRDRVREYGIHVVRPGENLWNIHFRLLADYLEEKGITLDPLSDEAARDGTSSGVGKILKFSESTVTIYNLRDRRTTTDLHMIHPLEKIVVYRMDEVFALLDQIDYKNITKLEFDGDTLWLPAKD</sequence>
<evidence type="ECO:0000313" key="3">
    <source>
        <dbReference type="Proteomes" id="UP000008561"/>
    </source>
</evidence>
<keyword evidence="1" id="KW-0812">Transmembrane</keyword>
<reference evidence="2 3" key="1">
    <citation type="submission" date="2007-10" db="EMBL/GenBank/DDBJ databases">
        <title>Complete sequence of Desulfococcus oleovorans Hxd3.</title>
        <authorList>
            <consortium name="US DOE Joint Genome Institute"/>
            <person name="Copeland A."/>
            <person name="Lucas S."/>
            <person name="Lapidus A."/>
            <person name="Barry K."/>
            <person name="Glavina del Rio T."/>
            <person name="Dalin E."/>
            <person name="Tice H."/>
            <person name="Pitluck S."/>
            <person name="Kiss H."/>
            <person name="Brettin T."/>
            <person name="Bruce D."/>
            <person name="Detter J.C."/>
            <person name="Han C."/>
            <person name="Schmutz J."/>
            <person name="Larimer F."/>
            <person name="Land M."/>
            <person name="Hauser L."/>
            <person name="Kyrpides N."/>
            <person name="Kim E."/>
            <person name="Wawrik B."/>
            <person name="Richardson P."/>
        </authorList>
    </citation>
    <scope>NUCLEOTIDE SEQUENCE [LARGE SCALE GENOMIC DNA]</scope>
    <source>
        <strain evidence="3">DSM 6200 / JCM 39069 / Hxd3</strain>
    </source>
</reference>
<keyword evidence="3" id="KW-1185">Reference proteome</keyword>
<dbReference type="HOGENOM" id="CLU_082960_0_0_7"/>
<dbReference type="OrthoDB" id="5415158at2"/>
<dbReference type="AlphaFoldDB" id="A8ZW10"/>
<dbReference type="EMBL" id="CP000859">
    <property type="protein sequence ID" value="ABW68244.1"/>
    <property type="molecule type" value="Genomic_DNA"/>
</dbReference>
<dbReference type="Proteomes" id="UP000008561">
    <property type="component" value="Chromosome"/>
</dbReference>